<dbReference type="Gene3D" id="3.40.190.290">
    <property type="match status" value="1"/>
</dbReference>
<dbReference type="InterPro" id="IPR000847">
    <property type="entry name" value="LysR_HTH_N"/>
</dbReference>
<dbReference type="PROSITE" id="PS50931">
    <property type="entry name" value="HTH_LYSR"/>
    <property type="match status" value="1"/>
</dbReference>
<evidence type="ECO:0000256" key="3">
    <source>
        <dbReference type="ARBA" id="ARBA00023125"/>
    </source>
</evidence>
<dbReference type="PANTHER" id="PTHR30126">
    <property type="entry name" value="HTH-TYPE TRANSCRIPTIONAL REGULATOR"/>
    <property type="match status" value="1"/>
</dbReference>
<reference evidence="6 7" key="1">
    <citation type="journal article" date="2012" name="J. Bacteriol.">
        <title>Genome Sequence of Pectin-Degrading Alishewanella agri, Isolated from Landfill Soil.</title>
        <authorList>
            <person name="Kim J."/>
            <person name="Jung J."/>
            <person name="Sung J.S."/>
            <person name="Chun J."/>
            <person name="Park W."/>
        </authorList>
    </citation>
    <scope>NUCLEOTIDE SEQUENCE [LARGE SCALE GENOMIC DNA]</scope>
    <source>
        <strain evidence="6 7">BL06</strain>
    </source>
</reference>
<evidence type="ECO:0000256" key="4">
    <source>
        <dbReference type="ARBA" id="ARBA00023163"/>
    </source>
</evidence>
<keyword evidence="7" id="KW-1185">Reference proteome</keyword>
<dbReference type="GO" id="GO:0003700">
    <property type="term" value="F:DNA-binding transcription factor activity"/>
    <property type="evidence" value="ECO:0007669"/>
    <property type="project" value="InterPro"/>
</dbReference>
<sequence>MDARQLSFRLLQVFRQVAQSGNITAASRLLHLTQPTVSLQLKKLSEIIGEPLFDYQQQKLQLTAAGELLYQAVLDIDERISEFNLQLHQQRSGSAGSLSLAVVNTAQYLLPQLLADFANQYPQVVINLHIGNRAHILSRFEQQQDHLYLFSHPPRGEYVQATPVVKNPLYLVAPKGHWASKQPQLNFSQLSAERFLLREPGSATRMTFDSWLSSQATELKQSMQMESNEAIRLSVNAGLGLALLSAHTLQGQQHLLSVLQVKGFPLSSHWYLVQHANKRLPQAAARLSAFISQQLAGWQDPLAQAPSS</sequence>
<dbReference type="Gene3D" id="1.10.10.10">
    <property type="entry name" value="Winged helix-like DNA-binding domain superfamily/Winged helix DNA-binding domain"/>
    <property type="match status" value="1"/>
</dbReference>
<dbReference type="STRING" id="1195246.AGRI_03649"/>
<evidence type="ECO:0000256" key="1">
    <source>
        <dbReference type="ARBA" id="ARBA00009437"/>
    </source>
</evidence>
<accession>I8U9K5</accession>
<dbReference type="SUPFAM" id="SSF46785">
    <property type="entry name" value="Winged helix' DNA-binding domain"/>
    <property type="match status" value="1"/>
</dbReference>
<dbReference type="SUPFAM" id="SSF53850">
    <property type="entry name" value="Periplasmic binding protein-like II"/>
    <property type="match status" value="1"/>
</dbReference>
<keyword evidence="2" id="KW-0805">Transcription regulation</keyword>
<dbReference type="Pfam" id="PF00126">
    <property type="entry name" value="HTH_1"/>
    <property type="match status" value="1"/>
</dbReference>
<organism evidence="6 7">
    <name type="scientific">Alishewanella agri BL06</name>
    <dbReference type="NCBI Taxonomy" id="1195246"/>
    <lineage>
        <taxon>Bacteria</taxon>
        <taxon>Pseudomonadati</taxon>
        <taxon>Pseudomonadota</taxon>
        <taxon>Gammaproteobacteria</taxon>
        <taxon>Alteromonadales</taxon>
        <taxon>Alteromonadaceae</taxon>
        <taxon>Alishewanella</taxon>
    </lineage>
</organism>
<evidence type="ECO:0000259" key="5">
    <source>
        <dbReference type="PROSITE" id="PS50931"/>
    </source>
</evidence>
<keyword evidence="3" id="KW-0238">DNA-binding</keyword>
<dbReference type="InterPro" id="IPR036390">
    <property type="entry name" value="WH_DNA-bd_sf"/>
</dbReference>
<protein>
    <submittedName>
        <fullName evidence="6">LysR family transcriptional regulator</fullName>
    </submittedName>
</protein>
<evidence type="ECO:0000313" key="6">
    <source>
        <dbReference type="EMBL" id="EIW89956.1"/>
    </source>
</evidence>
<keyword evidence="4" id="KW-0804">Transcription</keyword>
<dbReference type="AlphaFoldDB" id="I8U9K5"/>
<evidence type="ECO:0000256" key="2">
    <source>
        <dbReference type="ARBA" id="ARBA00023015"/>
    </source>
</evidence>
<dbReference type="InterPro" id="IPR005119">
    <property type="entry name" value="LysR_subst-bd"/>
</dbReference>
<gene>
    <name evidence="6" type="ORF">AGRI_03649</name>
</gene>
<dbReference type="InterPro" id="IPR036388">
    <property type="entry name" value="WH-like_DNA-bd_sf"/>
</dbReference>
<dbReference type="GO" id="GO:0000976">
    <property type="term" value="F:transcription cis-regulatory region binding"/>
    <property type="evidence" value="ECO:0007669"/>
    <property type="project" value="TreeGrafter"/>
</dbReference>
<proteinExistence type="inferred from homology"/>
<evidence type="ECO:0000313" key="7">
    <source>
        <dbReference type="Proteomes" id="UP000035062"/>
    </source>
</evidence>
<dbReference type="PANTHER" id="PTHR30126:SF5">
    <property type="entry name" value="HTH-TYPE TRANSCRIPTIONAL ACTIVATOR CMPR"/>
    <property type="match status" value="1"/>
</dbReference>
<comment type="caution">
    <text evidence="6">The sequence shown here is derived from an EMBL/GenBank/DDBJ whole genome shotgun (WGS) entry which is preliminary data.</text>
</comment>
<dbReference type="Proteomes" id="UP000035062">
    <property type="component" value="Unassembled WGS sequence"/>
</dbReference>
<name>I8U9K5_9ALTE</name>
<dbReference type="EMBL" id="AKKU01000009">
    <property type="protein sequence ID" value="EIW89956.1"/>
    <property type="molecule type" value="Genomic_DNA"/>
</dbReference>
<dbReference type="eggNOG" id="COG0583">
    <property type="taxonomic scope" value="Bacteria"/>
</dbReference>
<dbReference type="PRINTS" id="PR00039">
    <property type="entry name" value="HTHLYSR"/>
</dbReference>
<feature type="domain" description="HTH lysR-type" evidence="5">
    <location>
        <begin position="6"/>
        <end position="63"/>
    </location>
</feature>
<dbReference type="Pfam" id="PF03466">
    <property type="entry name" value="LysR_substrate"/>
    <property type="match status" value="1"/>
</dbReference>
<comment type="similarity">
    <text evidence="1">Belongs to the LysR transcriptional regulatory family.</text>
</comment>
<dbReference type="RefSeq" id="WP_008983661.1">
    <property type="nucleotide sequence ID" value="NZ_AKKU01000009.1"/>
</dbReference>